<dbReference type="OrthoDB" id="62798at2759"/>
<dbReference type="Pfam" id="PF22669">
    <property type="entry name" value="Exo_endo_phos2"/>
    <property type="match status" value="1"/>
</dbReference>
<feature type="binding site" evidence="2">
    <location>
        <position position="40"/>
    </location>
    <ligand>
        <name>Zn(2+)</name>
        <dbReference type="ChEBI" id="CHEBI:29105"/>
    </ligand>
</feature>
<dbReference type="Pfam" id="PF00484">
    <property type="entry name" value="Pro_CA"/>
    <property type="match status" value="1"/>
</dbReference>
<dbReference type="CDD" id="cd00883">
    <property type="entry name" value="beta_CA_cladeA"/>
    <property type="match status" value="1"/>
</dbReference>
<evidence type="ECO:0000256" key="2">
    <source>
        <dbReference type="PIRSR" id="PIRSR601765-1"/>
    </source>
</evidence>
<dbReference type="PANTHER" id="PTHR11200:SF286">
    <property type="entry name" value="5-PHOSPHATASE, PUTATIVE (AFU_ORTHOLOGUE AFUA_5G07600)-RELATED"/>
    <property type="match status" value="1"/>
</dbReference>
<feature type="binding site" evidence="2">
    <location>
        <position position="42"/>
    </location>
    <ligand>
        <name>Zn(2+)</name>
        <dbReference type="ChEBI" id="CHEBI:29105"/>
    </ligand>
</feature>
<keyword evidence="2" id="KW-0862">Zinc</keyword>
<proteinExistence type="inferred from homology"/>
<comment type="caution">
    <text evidence="5">The sequence shown here is derived from an EMBL/GenBank/DDBJ whole genome shotgun (WGS) entry which is preliminary data.</text>
</comment>
<dbReference type="Gene3D" id="3.60.10.10">
    <property type="entry name" value="Endonuclease/exonuclease/phosphatase"/>
    <property type="match status" value="1"/>
</dbReference>
<accession>A0A8H5BY72</accession>
<dbReference type="SMART" id="SM00128">
    <property type="entry name" value="IPPc"/>
    <property type="match status" value="1"/>
</dbReference>
<protein>
    <recommendedName>
        <fullName evidence="4">Inositol polyphosphate-related phosphatase domain-containing protein</fullName>
    </recommendedName>
</protein>
<dbReference type="AlphaFoldDB" id="A0A8H5BY72"/>
<feature type="binding site" evidence="2">
    <location>
        <position position="96"/>
    </location>
    <ligand>
        <name>Zn(2+)</name>
        <dbReference type="ChEBI" id="CHEBI:29105"/>
    </ligand>
</feature>
<keyword evidence="3" id="KW-0812">Transmembrane</keyword>
<dbReference type="InterPro" id="IPR046985">
    <property type="entry name" value="IP5"/>
</dbReference>
<dbReference type="SMART" id="SM00947">
    <property type="entry name" value="Pro_CA"/>
    <property type="match status" value="1"/>
</dbReference>
<name>A0A8H5BY72_9AGAR</name>
<dbReference type="GO" id="GO:0004089">
    <property type="term" value="F:carbonate dehydratase activity"/>
    <property type="evidence" value="ECO:0007669"/>
    <property type="project" value="InterPro"/>
</dbReference>
<dbReference type="Gene3D" id="3.40.1050.10">
    <property type="entry name" value="Carbonic anhydrase"/>
    <property type="match status" value="1"/>
</dbReference>
<dbReference type="PANTHER" id="PTHR11200">
    <property type="entry name" value="INOSITOL 5-PHOSPHATASE"/>
    <property type="match status" value="1"/>
</dbReference>
<feature type="binding site" evidence="2">
    <location>
        <position position="99"/>
    </location>
    <ligand>
        <name>Zn(2+)</name>
        <dbReference type="ChEBI" id="CHEBI:29105"/>
    </ligand>
</feature>
<dbReference type="EMBL" id="JAACJJ010000001">
    <property type="protein sequence ID" value="KAF5331186.1"/>
    <property type="molecule type" value="Genomic_DNA"/>
</dbReference>
<comment type="cofactor">
    <cofactor evidence="2">
        <name>Zn(2+)</name>
        <dbReference type="ChEBI" id="CHEBI:29105"/>
    </cofactor>
    <text evidence="2">Binds 1 zinc ion per subunit.</text>
</comment>
<reference evidence="5 6" key="1">
    <citation type="journal article" date="2020" name="ISME J.">
        <title>Uncovering the hidden diversity of litter-decomposition mechanisms in mushroom-forming fungi.</title>
        <authorList>
            <person name="Floudas D."/>
            <person name="Bentzer J."/>
            <person name="Ahren D."/>
            <person name="Johansson T."/>
            <person name="Persson P."/>
            <person name="Tunlid A."/>
        </authorList>
    </citation>
    <scope>NUCLEOTIDE SEQUENCE [LARGE SCALE GENOMIC DNA]</scope>
    <source>
        <strain evidence="5 6">CBS 101986</strain>
    </source>
</reference>
<dbReference type="InterPro" id="IPR036691">
    <property type="entry name" value="Endo/exonu/phosph_ase_sf"/>
</dbReference>
<dbReference type="InterPro" id="IPR036874">
    <property type="entry name" value="Carbonic_anhydrase_sf"/>
</dbReference>
<evidence type="ECO:0000313" key="5">
    <source>
        <dbReference type="EMBL" id="KAF5331186.1"/>
    </source>
</evidence>
<keyword evidence="3" id="KW-1133">Transmembrane helix</keyword>
<evidence type="ECO:0000259" key="4">
    <source>
        <dbReference type="SMART" id="SM00128"/>
    </source>
</evidence>
<feature type="domain" description="Inositol polyphosphate-related phosphatase" evidence="4">
    <location>
        <begin position="225"/>
        <end position="564"/>
    </location>
</feature>
<dbReference type="InterPro" id="IPR000300">
    <property type="entry name" value="IPPc"/>
</dbReference>
<sequence>MATRLLAANAQWARDVAQSEPNFFRESAKGQSPHTLWIGCADSRVPDSVITAARPGEIFVHRNIANQLHLDDHNVLSVLRYAVDYLGVQHVIIVGHTECGGAAACLGAARSPDLSLDGPISTLSNLPVDAALNRWLEPLTRIAASLQVSSVPHAEALPLVVEENVKAQVENLAKTKTITDAWTKGTPKGQEVWIHGWVYELSTGLLKDLNVSRGPPGAKSSNENDRVLVQIASYNTNLQGILGLPQDLVDWLAPTLQVSNFLANERRAPDIVAVGFQELLPLHLGLSGFSQSVIDNRDALIKSQIEAHAPNKESYSLIAKVVNVGIALLVYGRDDGIARQTSDVETAWTGSGPAFMGNKGAVGVRFRVNGPSDTAGETYTFINCHLTPHEHKLQARLADYNHIVKTLLFAPSSHTSTTPSTLYETSHLFVLGDLNHRLVVPKSQALTSEFSASLNSEQEREKLKEFDQLTVEWRKGNTLVGLREGEFWRFKPSYKYRIGEVDQYSAKRTPSWTDRILYTTYTDEPQIPDKSHIANLLYTSIPSYTTSDHKPVVSLLLLPARATGAPSATPMLKLPVAYRPTPDPRAVVKRYTGRIIDRIVGIIWWTLTLLGAGSGVFGIFNFIIGIGALRWWKGTPRSEV</sequence>
<dbReference type="SUPFAM" id="SSF56219">
    <property type="entry name" value="DNase I-like"/>
    <property type="match status" value="1"/>
</dbReference>
<dbReference type="InterPro" id="IPR001765">
    <property type="entry name" value="Carbonic_anhydrase"/>
</dbReference>
<evidence type="ECO:0000256" key="3">
    <source>
        <dbReference type="SAM" id="Phobius"/>
    </source>
</evidence>
<keyword evidence="2" id="KW-0479">Metal-binding</keyword>
<dbReference type="GO" id="GO:0004439">
    <property type="term" value="F:phosphatidylinositol-4,5-bisphosphate 5-phosphatase activity"/>
    <property type="evidence" value="ECO:0007669"/>
    <property type="project" value="TreeGrafter"/>
</dbReference>
<keyword evidence="3" id="KW-0472">Membrane</keyword>
<evidence type="ECO:0000313" key="6">
    <source>
        <dbReference type="Proteomes" id="UP000567179"/>
    </source>
</evidence>
<dbReference type="GO" id="GO:0008270">
    <property type="term" value="F:zinc ion binding"/>
    <property type="evidence" value="ECO:0007669"/>
    <property type="project" value="InterPro"/>
</dbReference>
<gene>
    <name evidence="5" type="ORF">D9619_005504</name>
</gene>
<comment type="similarity">
    <text evidence="1">Belongs to the beta-class carbonic anhydrase family.</text>
</comment>
<organism evidence="5 6">
    <name type="scientific">Psilocybe cf. subviscida</name>
    <dbReference type="NCBI Taxonomy" id="2480587"/>
    <lineage>
        <taxon>Eukaryota</taxon>
        <taxon>Fungi</taxon>
        <taxon>Dikarya</taxon>
        <taxon>Basidiomycota</taxon>
        <taxon>Agaricomycotina</taxon>
        <taxon>Agaricomycetes</taxon>
        <taxon>Agaricomycetidae</taxon>
        <taxon>Agaricales</taxon>
        <taxon>Agaricineae</taxon>
        <taxon>Strophariaceae</taxon>
        <taxon>Psilocybe</taxon>
    </lineage>
</organism>
<evidence type="ECO:0000256" key="1">
    <source>
        <dbReference type="ARBA" id="ARBA00006217"/>
    </source>
</evidence>
<dbReference type="SUPFAM" id="SSF53056">
    <property type="entry name" value="beta-carbonic anhydrase, cab"/>
    <property type="match status" value="1"/>
</dbReference>
<keyword evidence="6" id="KW-1185">Reference proteome</keyword>
<dbReference type="Proteomes" id="UP000567179">
    <property type="component" value="Unassembled WGS sequence"/>
</dbReference>
<feature type="transmembrane region" description="Helical" evidence="3">
    <location>
        <begin position="602"/>
        <end position="629"/>
    </location>
</feature>
<dbReference type="GO" id="GO:0046856">
    <property type="term" value="P:phosphatidylinositol dephosphorylation"/>
    <property type="evidence" value="ECO:0007669"/>
    <property type="project" value="InterPro"/>
</dbReference>